<evidence type="ECO:0000313" key="1">
    <source>
        <dbReference type="EMBL" id="BBY57994.1"/>
    </source>
</evidence>
<accession>A0A7I7SLX7</accession>
<dbReference type="KEGG" id="msar:MSAR_11300"/>
<gene>
    <name evidence="1" type="ORF">MSAR_11300</name>
</gene>
<sequence length="64" mass="6645">MTKKTPANVGGLFRVVVTTNDIPGWDPTWLTLVCTGCAYGTAVHAVPVSDAATYTAQQLGYGAS</sequence>
<organism evidence="1 2">
    <name type="scientific">Mycolicibacterium sarraceniae</name>
    <dbReference type="NCBI Taxonomy" id="1534348"/>
    <lineage>
        <taxon>Bacteria</taxon>
        <taxon>Bacillati</taxon>
        <taxon>Actinomycetota</taxon>
        <taxon>Actinomycetes</taxon>
        <taxon>Mycobacteriales</taxon>
        <taxon>Mycobacteriaceae</taxon>
        <taxon>Mycolicibacterium</taxon>
    </lineage>
</organism>
<dbReference type="AlphaFoldDB" id="A0A7I7SLX7"/>
<proteinExistence type="predicted"/>
<keyword evidence="2" id="KW-1185">Reference proteome</keyword>
<dbReference type="EMBL" id="AP022595">
    <property type="protein sequence ID" value="BBY57994.1"/>
    <property type="molecule type" value="Genomic_DNA"/>
</dbReference>
<protein>
    <submittedName>
        <fullName evidence="1">Uncharacterized protein</fullName>
    </submittedName>
</protein>
<name>A0A7I7SLX7_9MYCO</name>
<evidence type="ECO:0000313" key="2">
    <source>
        <dbReference type="Proteomes" id="UP000466445"/>
    </source>
</evidence>
<dbReference type="Proteomes" id="UP000466445">
    <property type="component" value="Chromosome"/>
</dbReference>
<reference evidence="1 2" key="1">
    <citation type="journal article" date="2019" name="Emerg. Microbes Infect.">
        <title>Comprehensive subspecies identification of 175 nontuberculous mycobacteria species based on 7547 genomic profiles.</title>
        <authorList>
            <person name="Matsumoto Y."/>
            <person name="Kinjo T."/>
            <person name="Motooka D."/>
            <person name="Nabeya D."/>
            <person name="Jung N."/>
            <person name="Uechi K."/>
            <person name="Horii T."/>
            <person name="Iida T."/>
            <person name="Fujita J."/>
            <person name="Nakamura S."/>
        </authorList>
    </citation>
    <scope>NUCLEOTIDE SEQUENCE [LARGE SCALE GENOMIC DNA]</scope>
    <source>
        <strain evidence="1 2">JCM 30395</strain>
    </source>
</reference>